<dbReference type="GO" id="GO:0005178">
    <property type="term" value="F:integrin binding"/>
    <property type="evidence" value="ECO:0007669"/>
    <property type="project" value="TreeGrafter"/>
</dbReference>
<dbReference type="InterPro" id="IPR035964">
    <property type="entry name" value="I/LWEQ_dom_sf"/>
</dbReference>
<dbReference type="GO" id="GO:0005886">
    <property type="term" value="C:plasma membrane"/>
    <property type="evidence" value="ECO:0007669"/>
    <property type="project" value="TreeGrafter"/>
</dbReference>
<dbReference type="Gene3D" id="1.20.1420.10">
    <property type="entry name" value="Talin, central domain"/>
    <property type="match status" value="5"/>
</dbReference>
<gene>
    <name evidence="5" type="ORF">OBRU01_02048</name>
</gene>
<protein>
    <submittedName>
        <fullName evidence="5">Talin-1</fullName>
    </submittedName>
</protein>
<comment type="caution">
    <text evidence="5">The sequence shown here is derived from an EMBL/GenBank/DDBJ whole genome shotgun (WGS) entry which is preliminary data.</text>
</comment>
<dbReference type="InterPro" id="IPR054060">
    <property type="entry name" value="TLN1-like_RS"/>
</dbReference>
<accession>A0A0L7LT92</accession>
<dbReference type="STRING" id="104452.A0A0L7LT92"/>
<dbReference type="PANTHER" id="PTHR19981">
    <property type="entry name" value="TALIN"/>
    <property type="match status" value="1"/>
</dbReference>
<evidence type="ECO:0000313" key="6">
    <source>
        <dbReference type="Proteomes" id="UP000037510"/>
    </source>
</evidence>
<dbReference type="PANTHER" id="PTHR19981:SF1">
    <property type="entry name" value="RHEA, ISOFORM B"/>
    <property type="match status" value="1"/>
</dbReference>
<evidence type="ECO:0000256" key="3">
    <source>
        <dbReference type="SAM" id="Coils"/>
    </source>
</evidence>
<evidence type="ECO:0000256" key="1">
    <source>
        <dbReference type="ARBA" id="ARBA00004496"/>
    </source>
</evidence>
<name>A0A0L7LT92_OPEBR</name>
<dbReference type="Pfam" id="PF21865">
    <property type="entry name" value="TLN1-like_RS"/>
    <property type="match status" value="1"/>
</dbReference>
<reference evidence="5 6" key="1">
    <citation type="journal article" date="2015" name="Genome Biol. Evol.">
        <title>The genome of winter moth (Operophtera brumata) provides a genomic perspective on sexual dimorphism and phenology.</title>
        <authorList>
            <person name="Derks M.F."/>
            <person name="Smit S."/>
            <person name="Salis L."/>
            <person name="Schijlen E."/>
            <person name="Bossers A."/>
            <person name="Mateman C."/>
            <person name="Pijl A.S."/>
            <person name="de Ridder D."/>
            <person name="Groenen M.A."/>
            <person name="Visser M.E."/>
            <person name="Megens H.J."/>
        </authorList>
    </citation>
    <scope>NUCLEOTIDE SEQUENCE [LARGE SCALE GENOMIC DNA]</scope>
    <source>
        <strain evidence="5">WM2013NL</strain>
        <tissue evidence="5">Head and thorax</tissue>
    </source>
</reference>
<organism evidence="5 6">
    <name type="scientific">Operophtera brumata</name>
    <name type="common">Winter moth</name>
    <name type="synonym">Phalaena brumata</name>
    <dbReference type="NCBI Taxonomy" id="104452"/>
    <lineage>
        <taxon>Eukaryota</taxon>
        <taxon>Metazoa</taxon>
        <taxon>Ecdysozoa</taxon>
        <taxon>Arthropoda</taxon>
        <taxon>Hexapoda</taxon>
        <taxon>Insecta</taxon>
        <taxon>Pterygota</taxon>
        <taxon>Neoptera</taxon>
        <taxon>Endopterygota</taxon>
        <taxon>Lepidoptera</taxon>
        <taxon>Glossata</taxon>
        <taxon>Ditrysia</taxon>
        <taxon>Geometroidea</taxon>
        <taxon>Geometridae</taxon>
        <taxon>Larentiinae</taxon>
        <taxon>Operophtera</taxon>
    </lineage>
</organism>
<evidence type="ECO:0000259" key="4">
    <source>
        <dbReference type="PROSITE" id="PS50945"/>
    </source>
</evidence>
<sequence>MAERLEPLRVAATMEPESLGHAVNQLAHPVQIENSASEMAERLEPLRVAATMEPESLGHAVNQLVRTVIRTLVSAVVGAASLTTESTAQAQLLQHARTVLESALALTHASKHAAGNPRATQAHGEVEAQVTATRLGLGELTACVRELAAQRGACALVMKCVRVVARMSLIGAYDETDSIRVAVVELGEAVSSLIKAGGLCRLSAIPTNQRAVAELARTVNEKSEKETDTFSDHRESILKTAKTLVEDTKTLVGGAAGTQEQLASAAQNALTTIGKFSDHREGIVQTAKTLVEDTKTLVGGAAGTQEQLASAAQNALTTIGTFSDHRKGILQTAKTLMEDTKTLRLITQCSSTVQLCEVVKQGAMSLGASNPEPQVLLLNAARDVAAALRDLAAATTAASGKHVAHPHMQRLKHAAKRLSDTTKRWSLPVKNNTIPRQTKRRSVTFGLRSDYNSCDSETDLFQSDQEDELIKLLDYSSQDDDVSPSIFHDNCEDVIAYIESLMNYPVKGLKDDEVNERYNLTARNSLVDMDWRVLKYGENIFLGEIKKLVDFTVDTFDRHDKVKKRDLLHKIRVNTDLDTEMNRLSQVIEDLDTEFETDEVTVTTTIKTITTTVPTKKTKVTENTLKSPVFKIKKVKPITLHFDRISPEKVIEIIDNVENSPNKVPKTPEKQKDESTEIIVKPDVKSKEGTPFSPNTIDRKVKIEFWKLFQDDTEWWKAIAKRNLEKMEETRRDLERFSGHELVLGEIQSNIEKYEKEKETLQTFIEDVDRSKAVKKDLEYDKKYEDMVLKLIMFAKKDFVYKGFDPLIEQLKNLSNIKIDRKKKVVNIEDIVNIYTQIDITKYTYEELCLLEKYYKEIIRKYKQENNKENIPDLNERSQTPTYHKNVLINIHSSQNSNKNIHQYINTSITNGDTIKRSQMRNENSKNNLEIFDLTRTYPMEYYANNWWSIYEDVLKSREQQFGSLDQWWNFYEAILNKKDTSEEELRRIRAIVEFRNNLRKSRPNSRMEEQLKMLDEIKNDRFQETEAVSTDNNEAVLMSPSPPKAASSPEELVRCTRAMTVATARAVAAGNANKQDQLTAAANLGRKTCGRAAAESYRALLQAVLAAGGGDAAARHAFPDLSRRVAHTVADIIATAELLKGTTPLSRSHCNGLTFDEMILEAAKSIIAATSALGKVARRPAMSSDDGQWSEGLVSAARLVAAAAHALVEAANALVHGAASEERLVSAARHVAASTAQLLVACKAAGGEVIRSTDNLVRAARDAMHCEEERSLVLNRRMVGGIAQEIDARYVTGATY</sequence>
<dbReference type="GO" id="GO:0003779">
    <property type="term" value="F:actin binding"/>
    <property type="evidence" value="ECO:0007669"/>
    <property type="project" value="InterPro"/>
</dbReference>
<comment type="subcellular location">
    <subcellularLocation>
        <location evidence="1">Cytoplasm</location>
    </subcellularLocation>
</comment>
<dbReference type="GO" id="GO:0005925">
    <property type="term" value="C:focal adhesion"/>
    <property type="evidence" value="ECO:0007669"/>
    <property type="project" value="TreeGrafter"/>
</dbReference>
<dbReference type="GO" id="GO:0030036">
    <property type="term" value="P:actin cytoskeleton organization"/>
    <property type="evidence" value="ECO:0007669"/>
    <property type="project" value="TreeGrafter"/>
</dbReference>
<feature type="coiled-coil region" evidence="3">
    <location>
        <begin position="717"/>
        <end position="771"/>
    </location>
</feature>
<dbReference type="InterPro" id="IPR002558">
    <property type="entry name" value="ILWEQ_dom"/>
</dbReference>
<keyword evidence="6" id="KW-1185">Reference proteome</keyword>
<dbReference type="GO" id="GO:0098609">
    <property type="term" value="P:cell-cell adhesion"/>
    <property type="evidence" value="ECO:0007669"/>
    <property type="project" value="TreeGrafter"/>
</dbReference>
<proteinExistence type="predicted"/>
<dbReference type="Pfam" id="PF01608">
    <property type="entry name" value="I_LWEQ"/>
    <property type="match status" value="1"/>
</dbReference>
<dbReference type="Proteomes" id="UP000037510">
    <property type="component" value="Unassembled WGS sequence"/>
</dbReference>
<feature type="domain" description="I/LWEQ" evidence="4">
    <location>
        <begin position="1082"/>
        <end position="1297"/>
    </location>
</feature>
<dbReference type="GO" id="GO:0005737">
    <property type="term" value="C:cytoplasm"/>
    <property type="evidence" value="ECO:0007669"/>
    <property type="project" value="UniProtKB-SubCell"/>
</dbReference>
<keyword evidence="2" id="KW-0963">Cytoplasm</keyword>
<dbReference type="Gene3D" id="1.20.1410.10">
    <property type="entry name" value="I/LWEQ domain"/>
    <property type="match status" value="1"/>
</dbReference>
<evidence type="ECO:0000256" key="2">
    <source>
        <dbReference type="ARBA" id="ARBA00022490"/>
    </source>
</evidence>
<dbReference type="PROSITE" id="PS50945">
    <property type="entry name" value="I_LWEQ"/>
    <property type="match status" value="1"/>
</dbReference>
<dbReference type="SMART" id="SM00307">
    <property type="entry name" value="ILWEQ"/>
    <property type="match status" value="1"/>
</dbReference>
<evidence type="ECO:0000313" key="5">
    <source>
        <dbReference type="EMBL" id="KOB78675.1"/>
    </source>
</evidence>
<dbReference type="EMBL" id="JTDY01000135">
    <property type="protein sequence ID" value="KOB78675.1"/>
    <property type="molecule type" value="Genomic_DNA"/>
</dbReference>
<keyword evidence="3" id="KW-0175">Coiled coil</keyword>
<dbReference type="SUPFAM" id="SSF109885">
    <property type="entry name" value="I/LWEQ domain"/>
    <property type="match status" value="1"/>
</dbReference>